<protein>
    <submittedName>
        <fullName evidence="2">Uncharacterized protein</fullName>
    </submittedName>
</protein>
<dbReference type="Proteomes" id="UP001168380">
    <property type="component" value="Unassembled WGS sequence"/>
</dbReference>
<proteinExistence type="predicted"/>
<evidence type="ECO:0000313" key="3">
    <source>
        <dbReference type="Proteomes" id="UP001168380"/>
    </source>
</evidence>
<keyword evidence="3" id="KW-1185">Reference proteome</keyword>
<evidence type="ECO:0000313" key="2">
    <source>
        <dbReference type="EMBL" id="MDO3383041.1"/>
    </source>
</evidence>
<dbReference type="RefSeq" id="WP_302713719.1">
    <property type="nucleotide sequence ID" value="NZ_JAULRT010000060.1"/>
</dbReference>
<reference evidence="2" key="1">
    <citation type="submission" date="2023-07" db="EMBL/GenBank/DDBJ databases">
        <title>Gilvimarinus algae sp. nov., isolated from the surface of Kelp.</title>
        <authorList>
            <person name="Sun Y.Y."/>
            <person name="Gong Y."/>
            <person name="Du Z.J."/>
        </authorList>
    </citation>
    <scope>NUCLEOTIDE SEQUENCE</scope>
    <source>
        <strain evidence="2">SDUM040014</strain>
    </source>
</reference>
<feature type="region of interest" description="Disordered" evidence="1">
    <location>
        <begin position="40"/>
        <end position="89"/>
    </location>
</feature>
<feature type="compositionally biased region" description="Polar residues" evidence="1">
    <location>
        <begin position="46"/>
        <end position="56"/>
    </location>
</feature>
<name>A0ABT8TG33_9GAMM</name>
<dbReference type="EMBL" id="JAULRT010000060">
    <property type="protein sequence ID" value="MDO3383041.1"/>
    <property type="molecule type" value="Genomic_DNA"/>
</dbReference>
<feature type="compositionally biased region" description="Polar residues" evidence="1">
    <location>
        <begin position="63"/>
        <end position="75"/>
    </location>
</feature>
<organism evidence="2 3">
    <name type="scientific">Gilvimarinus algae</name>
    <dbReference type="NCBI Taxonomy" id="3058037"/>
    <lineage>
        <taxon>Bacteria</taxon>
        <taxon>Pseudomonadati</taxon>
        <taxon>Pseudomonadota</taxon>
        <taxon>Gammaproteobacteria</taxon>
        <taxon>Cellvibrionales</taxon>
        <taxon>Cellvibrionaceae</taxon>
        <taxon>Gilvimarinus</taxon>
    </lineage>
</organism>
<accession>A0ABT8TG33</accession>
<comment type="caution">
    <text evidence="2">The sequence shown here is derived from an EMBL/GenBank/DDBJ whole genome shotgun (WGS) entry which is preliminary data.</text>
</comment>
<sequence>MHRVVVLFLVVASGLLGYSLGKHQADSSIVASRPAAVDEQALPAPETSSSDLNSIPQEKPSKTSKVPAQKQSTASERTEEKLLEQQRLSQENIESIKTRHELEKKSKEFVTWLTDQQEDKPWFDLGSEMRKRFDAEEKDFTWAIEEENRIHNLFYSNENLSDIALKSATCKSTQCQLVVSVVSQDHANEISMALTQELAAANFSQIIINNEIDHGEALYYLSSDQKGFGFN</sequence>
<gene>
    <name evidence="2" type="ORF">QWI16_12750</name>
</gene>
<evidence type="ECO:0000256" key="1">
    <source>
        <dbReference type="SAM" id="MobiDB-lite"/>
    </source>
</evidence>